<organism evidence="1 2">
    <name type="scientific">Malassezia psittaci</name>
    <dbReference type="NCBI Taxonomy" id="1821823"/>
    <lineage>
        <taxon>Eukaryota</taxon>
        <taxon>Fungi</taxon>
        <taxon>Dikarya</taxon>
        <taxon>Basidiomycota</taxon>
        <taxon>Ustilaginomycotina</taxon>
        <taxon>Malasseziomycetes</taxon>
        <taxon>Malasseziales</taxon>
        <taxon>Malasseziaceae</taxon>
        <taxon>Malassezia</taxon>
    </lineage>
</organism>
<keyword evidence="2" id="KW-1185">Reference proteome</keyword>
<sequence length="182" mass="20706">MRRPFILPSGALVRAPGWRSNGDSDLDDDDGFAKASRKQSAAEMLYTIIALGFKRRGPLSAVQVRIIRDAKFPRAGPHGVLQPTLPGVQLMLRKETNPQPVTIWIMVRNADSKLFLCIDKALFHDVAQNLYRYSLTIHDYFPRENFGQARLVSKPQNTAWGTREFRIVDPDENELVICEERI</sequence>
<dbReference type="AlphaFoldDB" id="A0AAF0F393"/>
<dbReference type="Proteomes" id="UP001214628">
    <property type="component" value="Chromosome 1"/>
</dbReference>
<dbReference type="InterPro" id="IPR029068">
    <property type="entry name" value="Glyas_Bleomycin-R_OHBP_Dase"/>
</dbReference>
<dbReference type="EMBL" id="CP118375">
    <property type="protein sequence ID" value="WFD41980.1"/>
    <property type="molecule type" value="Genomic_DNA"/>
</dbReference>
<reference evidence="1" key="1">
    <citation type="submission" date="2023-02" db="EMBL/GenBank/DDBJ databases">
        <title>Mating type loci evolution in Malassezia.</title>
        <authorList>
            <person name="Coelho M.A."/>
        </authorList>
    </citation>
    <scope>NUCLEOTIDE SEQUENCE</scope>
    <source>
        <strain evidence="1">CBS 14136</strain>
    </source>
</reference>
<evidence type="ECO:0000313" key="1">
    <source>
        <dbReference type="EMBL" id="WFD41980.1"/>
    </source>
</evidence>
<evidence type="ECO:0000313" key="2">
    <source>
        <dbReference type="Proteomes" id="UP001214628"/>
    </source>
</evidence>
<proteinExistence type="predicted"/>
<accession>A0AAF0F393</accession>
<dbReference type="Gene3D" id="3.10.180.10">
    <property type="entry name" value="2,3-Dihydroxybiphenyl 1,2-Dioxygenase, domain 1"/>
    <property type="match status" value="1"/>
</dbReference>
<name>A0AAF0F393_9BASI</name>
<protein>
    <submittedName>
        <fullName evidence="1">Uncharacterized protein</fullName>
    </submittedName>
</protein>
<gene>
    <name evidence="1" type="ORF">MPSI1_000619</name>
</gene>